<dbReference type="InterPro" id="IPR001242">
    <property type="entry name" value="Condensation_dom"/>
</dbReference>
<dbReference type="EMBL" id="JACEON010000004">
    <property type="protein sequence ID" value="MBA4611313.1"/>
    <property type="molecule type" value="Genomic_DNA"/>
</dbReference>
<evidence type="ECO:0000256" key="1">
    <source>
        <dbReference type="SAM" id="MobiDB-lite"/>
    </source>
</evidence>
<evidence type="ECO:0000313" key="3">
    <source>
        <dbReference type="EMBL" id="MBA4611313.1"/>
    </source>
</evidence>
<dbReference type="InterPro" id="IPR023213">
    <property type="entry name" value="CAT-like_dom_sf"/>
</dbReference>
<accession>A0A838XWL0</accession>
<dbReference type="SUPFAM" id="SSF52777">
    <property type="entry name" value="CoA-dependent acyltransferases"/>
    <property type="match status" value="2"/>
</dbReference>
<dbReference type="PANTHER" id="PTHR45527:SF1">
    <property type="entry name" value="FATTY ACID SYNTHASE"/>
    <property type="match status" value="1"/>
</dbReference>
<dbReference type="PANTHER" id="PTHR45527">
    <property type="entry name" value="NONRIBOSOMAL PEPTIDE SYNTHETASE"/>
    <property type="match status" value="1"/>
</dbReference>
<dbReference type="GO" id="GO:0043041">
    <property type="term" value="P:amino acid activation for nonribosomal peptide biosynthetic process"/>
    <property type="evidence" value="ECO:0007669"/>
    <property type="project" value="TreeGrafter"/>
</dbReference>
<dbReference type="Gene3D" id="3.40.50.12780">
    <property type="entry name" value="N-terminal domain of ligase-like"/>
    <property type="match status" value="1"/>
</dbReference>
<evidence type="ECO:0000313" key="4">
    <source>
        <dbReference type="Proteomes" id="UP000559404"/>
    </source>
</evidence>
<sequence>MSEGAVTQGEGPERPEPSGRPEQPEQAAARGLRPLSFAQERLWFLDRYNPNSPLYNLPAYLPIPDAAPEDLVRAAIEIIAGRHETIRTRFVAVNGKPYQEVVADASIELDTRTFAETLPDDAFNGELFQALKAIGDRTFDLSEAPLMRAALLRRGGRDAYPVYCIHHIVSDGWSIGVFQREFTAAYQALKSGARPALPDLPISYVAYAARQRAELSGERVQRRLAVWKERLAGLDLVLPLPADRPRPAHLTFAGAAQSFALDPEASGRLAEHARRWGVTPFMLFLAAFKVLLFRYTHKREVIVGCPTAARTTTDIEPLIGFFVNSMILKTDLGSEMTFREAVQAVRETTLTALTDEDLPFEKIVETVQPVRSANINPIFQAMFDFQGTTIARDAPRYEAPARSVNTSTSKFDLTLQMQTPGDRLLSYSELNARANRFARALRARNLPEGAIIAICVDGALELPVVVFGILKAGYAYLALDPRYPDGRIAFMLEDCAAALVVTQSELAARFTEGPPVLCVDPGDDFGADTGADFGNDPGAAERDAENLALCRHPRSLAYVIYTSGSTGRPKGVMIEHQSAANLITQTIGIFGLGPGDRVLQFSS</sequence>
<keyword evidence="4" id="KW-1185">Reference proteome</keyword>
<dbReference type="InterPro" id="IPR020845">
    <property type="entry name" value="AMP-binding_CS"/>
</dbReference>
<dbReference type="FunFam" id="3.40.50.980:FF:000001">
    <property type="entry name" value="Non-ribosomal peptide synthetase"/>
    <property type="match status" value="1"/>
</dbReference>
<name>A0A838XWL0_9HYPH</name>
<gene>
    <name evidence="3" type="ORF">H1W37_06610</name>
</gene>
<reference evidence="3 4" key="1">
    <citation type="submission" date="2020-07" db="EMBL/GenBank/DDBJ databases">
        <authorList>
            <person name="Li M."/>
        </authorList>
    </citation>
    <scope>NUCLEOTIDE SEQUENCE [LARGE SCALE GENOMIC DNA]</scope>
    <source>
        <strain evidence="3 4">DSM 23284</strain>
    </source>
</reference>
<evidence type="ECO:0000259" key="2">
    <source>
        <dbReference type="Pfam" id="PF00668"/>
    </source>
</evidence>
<dbReference type="RefSeq" id="WP_181759494.1">
    <property type="nucleotide sequence ID" value="NZ_BMCR01000002.1"/>
</dbReference>
<dbReference type="SUPFAM" id="SSF56801">
    <property type="entry name" value="Acetyl-CoA synthetase-like"/>
    <property type="match status" value="1"/>
</dbReference>
<dbReference type="Proteomes" id="UP000559404">
    <property type="component" value="Unassembled WGS sequence"/>
</dbReference>
<proteinExistence type="predicted"/>
<dbReference type="GO" id="GO:0044550">
    <property type="term" value="P:secondary metabolite biosynthetic process"/>
    <property type="evidence" value="ECO:0007669"/>
    <property type="project" value="TreeGrafter"/>
</dbReference>
<dbReference type="CDD" id="cd19531">
    <property type="entry name" value="LCL_NRPS-like"/>
    <property type="match status" value="1"/>
</dbReference>
<protein>
    <submittedName>
        <fullName evidence="3">AMP-binding protein</fullName>
    </submittedName>
</protein>
<dbReference type="PRINTS" id="PR00154">
    <property type="entry name" value="AMPBINDING"/>
</dbReference>
<reference evidence="3 4" key="2">
    <citation type="submission" date="2020-08" db="EMBL/GenBank/DDBJ databases">
        <title>Stappia taiwanensis sp. nov., isolated from a coastal thermal spring.</title>
        <authorList>
            <person name="Kampfer P."/>
        </authorList>
    </citation>
    <scope>NUCLEOTIDE SEQUENCE [LARGE SCALE GENOMIC DNA]</scope>
    <source>
        <strain evidence="3 4">DSM 23284</strain>
    </source>
</reference>
<dbReference type="Pfam" id="PF00668">
    <property type="entry name" value="Condensation"/>
    <property type="match status" value="1"/>
</dbReference>
<feature type="compositionally biased region" description="Basic and acidic residues" evidence="1">
    <location>
        <begin position="11"/>
        <end position="23"/>
    </location>
</feature>
<dbReference type="GO" id="GO:0005737">
    <property type="term" value="C:cytoplasm"/>
    <property type="evidence" value="ECO:0007669"/>
    <property type="project" value="TreeGrafter"/>
</dbReference>
<dbReference type="Gene3D" id="3.30.559.30">
    <property type="entry name" value="Nonribosomal peptide synthetase, condensation domain"/>
    <property type="match status" value="1"/>
</dbReference>
<feature type="region of interest" description="Disordered" evidence="1">
    <location>
        <begin position="1"/>
        <end position="31"/>
    </location>
</feature>
<dbReference type="PROSITE" id="PS00455">
    <property type="entry name" value="AMP_BINDING"/>
    <property type="match status" value="1"/>
</dbReference>
<dbReference type="GO" id="GO:0031177">
    <property type="term" value="F:phosphopantetheine binding"/>
    <property type="evidence" value="ECO:0007669"/>
    <property type="project" value="TreeGrafter"/>
</dbReference>
<organism evidence="3 4">
    <name type="scientific">Stappia taiwanensis</name>
    <dbReference type="NCBI Taxonomy" id="992267"/>
    <lineage>
        <taxon>Bacteria</taxon>
        <taxon>Pseudomonadati</taxon>
        <taxon>Pseudomonadota</taxon>
        <taxon>Alphaproteobacteria</taxon>
        <taxon>Hyphomicrobiales</taxon>
        <taxon>Stappiaceae</taxon>
        <taxon>Stappia</taxon>
    </lineage>
</organism>
<dbReference type="Gene3D" id="3.30.559.10">
    <property type="entry name" value="Chloramphenicol acetyltransferase-like domain"/>
    <property type="match status" value="1"/>
</dbReference>
<comment type="caution">
    <text evidence="3">The sequence shown here is derived from an EMBL/GenBank/DDBJ whole genome shotgun (WGS) entry which is preliminary data.</text>
</comment>
<dbReference type="InterPro" id="IPR042099">
    <property type="entry name" value="ANL_N_sf"/>
</dbReference>
<dbReference type="GO" id="GO:0003824">
    <property type="term" value="F:catalytic activity"/>
    <property type="evidence" value="ECO:0007669"/>
    <property type="project" value="InterPro"/>
</dbReference>
<dbReference type="AlphaFoldDB" id="A0A838XWL0"/>
<feature type="domain" description="Condensation" evidence="2">
    <location>
        <begin position="33"/>
        <end position="424"/>
    </location>
</feature>
<dbReference type="InterPro" id="IPR020459">
    <property type="entry name" value="AMP-binding"/>
</dbReference>